<dbReference type="SUPFAM" id="SSF56672">
    <property type="entry name" value="DNA/RNA polymerases"/>
    <property type="match status" value="1"/>
</dbReference>
<evidence type="ECO:0000256" key="3">
    <source>
        <dbReference type="ARBA" id="ARBA00022695"/>
    </source>
</evidence>
<keyword evidence="3" id="KW-0548">Nucleotidyltransferase</keyword>
<evidence type="ECO:0000256" key="2">
    <source>
        <dbReference type="ARBA" id="ARBA00022679"/>
    </source>
</evidence>
<name>A0A894JNC9_9VIRU</name>
<evidence type="ECO:0000313" key="4">
    <source>
        <dbReference type="EMBL" id="QRV59635.1"/>
    </source>
</evidence>
<evidence type="ECO:0000256" key="1">
    <source>
        <dbReference type="ARBA" id="ARBA00022484"/>
    </source>
</evidence>
<dbReference type="EMBL" id="MT579880">
    <property type="protein sequence ID" value="QRV59635.1"/>
    <property type="molecule type" value="mRNA"/>
</dbReference>
<keyword evidence="2" id="KW-0808">Transferase</keyword>
<organism evidence="4">
    <name type="scientific">John dory astrovirus FL10</name>
    <dbReference type="NCBI Taxonomy" id="2813188"/>
    <lineage>
        <taxon>Viruses</taxon>
        <taxon>Riboviria</taxon>
        <taxon>Orthornavirae</taxon>
        <taxon>Pisuviricota</taxon>
        <taxon>Stelpaviricetes</taxon>
        <taxon>Stellavirales</taxon>
        <taxon>Astroviridae</taxon>
    </lineage>
</organism>
<reference evidence="4" key="1">
    <citation type="journal article" name="Virus Evol.">
        <title>Virome composition in marine fish revealed by meta-transcriptomics.</title>
        <authorList>
            <person name="Geoghegan J.L."/>
            <person name="Di Giallonardo F."/>
            <person name="Wille M."/>
            <person name="Ortiz-Baez A.S."/>
            <person name="Costa V.A."/>
            <person name="Ghaly T."/>
            <person name="Mifsud J.C.O."/>
            <person name="Turnbull O.M.H."/>
            <person name="Bellwood D.R."/>
            <person name="Williamson J.E."/>
            <person name="Holmes E.C."/>
        </authorList>
    </citation>
    <scope>NUCLEOTIDE SEQUENCE</scope>
    <source>
        <strain evidence="4">FL10</strain>
    </source>
</reference>
<keyword evidence="1 4" id="KW-0696">RNA-directed RNA polymerase</keyword>
<dbReference type="GO" id="GO:0003968">
    <property type="term" value="F:RNA-directed RNA polymerase activity"/>
    <property type="evidence" value="ECO:0007669"/>
    <property type="project" value="UniProtKB-KW"/>
</dbReference>
<sequence length="115" mass="13517">MVEEHFGMRLPPDKVKVFTKFEGVSFCGATYSLKNGHTVPIYNSDKILSSLARPFRRVNSIDDLYCKAFSAHLLLYYSDHKHMLRSLMNQLEPYRTETWFMPDLQIEYLYTMPIA</sequence>
<proteinExistence type="evidence at transcript level"/>
<dbReference type="InterPro" id="IPR043502">
    <property type="entry name" value="DNA/RNA_pol_sf"/>
</dbReference>
<accession>A0A894JNC9</accession>
<protein>
    <submittedName>
        <fullName evidence="4">RNA-dependent RNA polymerase</fullName>
    </submittedName>
</protein>